<evidence type="ECO:0008006" key="6">
    <source>
        <dbReference type="Google" id="ProtNLM"/>
    </source>
</evidence>
<gene>
    <name evidence="4" type="ORF">CNMCM5623_000634</name>
</gene>
<accession>A0A8H6Q802</accession>
<keyword evidence="2" id="KW-0521">NADP</keyword>
<comment type="similarity">
    <text evidence="1">Belongs to the short-chain dehydrogenases/reductases (SDR) family.</text>
</comment>
<dbReference type="Pfam" id="PF00106">
    <property type="entry name" value="adh_short"/>
    <property type="match status" value="1"/>
</dbReference>
<protein>
    <recommendedName>
        <fullName evidence="6">Short-chain dehydrogenase</fullName>
    </recommendedName>
</protein>
<evidence type="ECO:0000313" key="5">
    <source>
        <dbReference type="Proteomes" id="UP000654922"/>
    </source>
</evidence>
<dbReference type="Gene3D" id="3.40.50.720">
    <property type="entry name" value="NAD(P)-binding Rossmann-like Domain"/>
    <property type="match status" value="1"/>
</dbReference>
<dbReference type="PANTHER" id="PTHR24320">
    <property type="entry name" value="RETINOL DEHYDROGENASE"/>
    <property type="match status" value="1"/>
</dbReference>
<organism evidence="4 5">
    <name type="scientific">Aspergillus felis</name>
    <dbReference type="NCBI Taxonomy" id="1287682"/>
    <lineage>
        <taxon>Eukaryota</taxon>
        <taxon>Fungi</taxon>
        <taxon>Dikarya</taxon>
        <taxon>Ascomycota</taxon>
        <taxon>Pezizomycotina</taxon>
        <taxon>Eurotiomycetes</taxon>
        <taxon>Eurotiomycetidae</taxon>
        <taxon>Eurotiales</taxon>
        <taxon>Aspergillaceae</taxon>
        <taxon>Aspergillus</taxon>
        <taxon>Aspergillus subgen. Fumigati</taxon>
    </lineage>
</organism>
<evidence type="ECO:0000313" key="4">
    <source>
        <dbReference type="EMBL" id="KAF7167272.1"/>
    </source>
</evidence>
<dbReference type="AlphaFoldDB" id="A0A8H6Q802"/>
<evidence type="ECO:0000256" key="2">
    <source>
        <dbReference type="ARBA" id="ARBA00022857"/>
    </source>
</evidence>
<dbReference type="PANTHER" id="PTHR24320:SF236">
    <property type="entry name" value="SHORT-CHAIN DEHYDROGENASE-RELATED"/>
    <property type="match status" value="1"/>
</dbReference>
<comment type="caution">
    <text evidence="4">The sequence shown here is derived from an EMBL/GenBank/DDBJ whole genome shotgun (WGS) entry which is preliminary data.</text>
</comment>
<dbReference type="PRINTS" id="PR00081">
    <property type="entry name" value="GDHRDH"/>
</dbReference>
<name>A0A8H6Q802_9EURO</name>
<dbReference type="GO" id="GO:0016491">
    <property type="term" value="F:oxidoreductase activity"/>
    <property type="evidence" value="ECO:0007669"/>
    <property type="project" value="UniProtKB-KW"/>
</dbReference>
<dbReference type="EMBL" id="JACBAE010001289">
    <property type="protein sequence ID" value="KAF7167272.1"/>
    <property type="molecule type" value="Genomic_DNA"/>
</dbReference>
<dbReference type="OrthoDB" id="191139at2759"/>
<evidence type="ECO:0000256" key="3">
    <source>
        <dbReference type="ARBA" id="ARBA00023002"/>
    </source>
</evidence>
<evidence type="ECO:0000256" key="1">
    <source>
        <dbReference type="ARBA" id="ARBA00006484"/>
    </source>
</evidence>
<dbReference type="InterPro" id="IPR036291">
    <property type="entry name" value="NAD(P)-bd_dom_sf"/>
</dbReference>
<reference evidence="4" key="1">
    <citation type="submission" date="2020-06" db="EMBL/GenBank/DDBJ databases">
        <title>Draft genome sequences of strains closely related to Aspergillus parafelis and Aspergillus hiratsukae.</title>
        <authorList>
            <person name="Dos Santos R.A.C."/>
            <person name="Rivero-Menendez O."/>
            <person name="Steenwyk J.L."/>
            <person name="Mead M.E."/>
            <person name="Goldman G.H."/>
            <person name="Alastruey-Izquierdo A."/>
            <person name="Rokas A."/>
        </authorList>
    </citation>
    <scope>NUCLEOTIDE SEQUENCE</scope>
    <source>
        <strain evidence="4">CNM-CM5623</strain>
    </source>
</reference>
<dbReference type="Proteomes" id="UP000654922">
    <property type="component" value="Unassembled WGS sequence"/>
</dbReference>
<dbReference type="SUPFAM" id="SSF51735">
    <property type="entry name" value="NAD(P)-binding Rossmann-fold domains"/>
    <property type="match status" value="1"/>
</dbReference>
<dbReference type="InterPro" id="IPR002347">
    <property type="entry name" value="SDR_fam"/>
</dbReference>
<sequence>MGALISSQTPPLTERNLGDQTGKVFIVTGATSGYGLRLVRILYQHNGKVYLAARNASKGQQVIEDMKRDFPESRGQLHFLHLELSDLSTVKGSAEEFLSKESQLHVLWNNAGVMIPPQGSKTQQGYELQLGTNNLGPFLLTKLLYPALAKTAAASPANTVRVVWVSSSAVSIAPKPAVDFSNMDYHRNEGAWTKYARSKAGNVLQAAELARRSRKDGVVSVTLDPGVAATELQRTMPWWMSMLVNLLGQKPEIGAYTQLYAGLQFDLDCYKADTWIVPPGKLALGRKDLFDADLGRKYWEWNEEQISPYL</sequence>
<proteinExistence type="inferred from homology"/>
<keyword evidence="3" id="KW-0560">Oxidoreductase</keyword>